<dbReference type="InterPro" id="IPR000719">
    <property type="entry name" value="Prot_kinase_dom"/>
</dbReference>
<dbReference type="RefSeq" id="WP_394828303.1">
    <property type="nucleotide sequence ID" value="NZ_CP089984.1"/>
</dbReference>
<dbReference type="PROSITE" id="PS50011">
    <property type="entry name" value="PROTEIN_KINASE_DOM"/>
    <property type="match status" value="1"/>
</dbReference>
<feature type="compositionally biased region" description="Pro residues" evidence="5">
    <location>
        <begin position="496"/>
        <end position="519"/>
    </location>
</feature>
<evidence type="ECO:0000256" key="2">
    <source>
        <dbReference type="ARBA" id="ARBA00022741"/>
    </source>
</evidence>
<keyword evidence="9" id="KW-1185">Reference proteome</keyword>
<reference evidence="8 9" key="1">
    <citation type="submission" date="2021-12" db="EMBL/GenBank/DDBJ databases">
        <title>Discovery of the Pendulisporaceae a myxobacterial family with distinct sporulation behavior and unique specialized metabolism.</title>
        <authorList>
            <person name="Garcia R."/>
            <person name="Popoff A."/>
            <person name="Bader C.D."/>
            <person name="Loehr J."/>
            <person name="Walesch S."/>
            <person name="Walt C."/>
            <person name="Boldt J."/>
            <person name="Bunk B."/>
            <person name="Haeckl F.J.F.P.J."/>
            <person name="Gunesch A.P."/>
            <person name="Birkelbach J."/>
            <person name="Nuebel U."/>
            <person name="Pietschmann T."/>
            <person name="Bach T."/>
            <person name="Mueller R."/>
        </authorList>
    </citation>
    <scope>NUCLEOTIDE SEQUENCE [LARGE SCALE GENOMIC DNA]</scope>
    <source>
        <strain evidence="8 9">MSr11954</strain>
    </source>
</reference>
<proteinExistence type="predicted"/>
<feature type="domain" description="Protein kinase" evidence="7">
    <location>
        <begin position="18"/>
        <end position="294"/>
    </location>
</feature>
<dbReference type="CDD" id="cd14014">
    <property type="entry name" value="STKc_PknB_like"/>
    <property type="match status" value="1"/>
</dbReference>
<evidence type="ECO:0000256" key="5">
    <source>
        <dbReference type="SAM" id="MobiDB-lite"/>
    </source>
</evidence>
<keyword evidence="6" id="KW-0812">Transmembrane</keyword>
<dbReference type="PANTHER" id="PTHR43289">
    <property type="entry name" value="MITOGEN-ACTIVATED PROTEIN KINASE KINASE KINASE 20-RELATED"/>
    <property type="match status" value="1"/>
</dbReference>
<dbReference type="EMBL" id="CP089984">
    <property type="protein sequence ID" value="WXB18671.1"/>
    <property type="molecule type" value="Genomic_DNA"/>
</dbReference>
<keyword evidence="6" id="KW-1133">Transmembrane helix</keyword>
<evidence type="ECO:0000256" key="3">
    <source>
        <dbReference type="ARBA" id="ARBA00022777"/>
    </source>
</evidence>
<dbReference type="Proteomes" id="UP001370348">
    <property type="component" value="Chromosome"/>
</dbReference>
<evidence type="ECO:0000256" key="4">
    <source>
        <dbReference type="ARBA" id="ARBA00022840"/>
    </source>
</evidence>
<keyword evidence="8" id="KW-0723">Serine/threonine-protein kinase</keyword>
<dbReference type="SUPFAM" id="SSF56112">
    <property type="entry name" value="Protein kinase-like (PK-like)"/>
    <property type="match status" value="1"/>
</dbReference>
<feature type="compositionally biased region" description="Basic and acidic residues" evidence="5">
    <location>
        <begin position="472"/>
        <end position="485"/>
    </location>
</feature>
<sequence>MGSAPPPIPKDAAPGSRYERLVKIASGGMATVYVGRLRGALGFEQLVALKRPHPHVMQLPDFRHSLIAEARLASRIRHANVVGVRDVEMEDDSVLLVMDYVEGASLHELLSSARGTDRMPRIRVGMRVIRDLCAGLQAVHDLTDDEDRPLGAVHRDVSPQNVLVGLDGVARLADFGIAKCLYTHETSTGEGILKGKIQYMAPEYMAGARIDQRSDIFAVGVMLWEILTNRRLFKGENSVAIINKVLRDRVPLVSEVVPELGDTFDALVGRALARNPAGRFERASDLGAALDATIARSDYAGTHDEVARFVRDRMGPRLLARKQRIKDGLRSISVPDVPATPLVVAREPGPPLPLPLELTMSPADTARLPDQPRPRAGARLSFTTFALVVAVAFGGLTLTGTLARRPNRVAARDSAEALPSSPTTFELPETTSQDVVDVPASASATLAGGLASASAAPSPSVRDAGPRPNTTSEKRGHEGRPRQKEVVQAPSTSASMPPPPPQPCNPYREPCPNPTSPNL</sequence>
<evidence type="ECO:0000256" key="1">
    <source>
        <dbReference type="ARBA" id="ARBA00022679"/>
    </source>
</evidence>
<dbReference type="Pfam" id="PF00069">
    <property type="entry name" value="Pkinase"/>
    <property type="match status" value="1"/>
</dbReference>
<dbReference type="PANTHER" id="PTHR43289:SF6">
    <property type="entry name" value="SERINE_THREONINE-PROTEIN KINASE NEKL-3"/>
    <property type="match status" value="1"/>
</dbReference>
<feature type="region of interest" description="Disordered" evidence="5">
    <location>
        <begin position="449"/>
        <end position="519"/>
    </location>
</feature>
<keyword evidence="1" id="KW-0808">Transferase</keyword>
<keyword evidence="4" id="KW-0067">ATP-binding</keyword>
<dbReference type="Gene3D" id="1.10.510.10">
    <property type="entry name" value="Transferase(Phosphotransferase) domain 1"/>
    <property type="match status" value="1"/>
</dbReference>
<keyword evidence="2" id="KW-0547">Nucleotide-binding</keyword>
<evidence type="ECO:0000313" key="8">
    <source>
        <dbReference type="EMBL" id="WXB18671.1"/>
    </source>
</evidence>
<organism evidence="8 9">
    <name type="scientific">Pendulispora albinea</name>
    <dbReference type="NCBI Taxonomy" id="2741071"/>
    <lineage>
        <taxon>Bacteria</taxon>
        <taxon>Pseudomonadati</taxon>
        <taxon>Myxococcota</taxon>
        <taxon>Myxococcia</taxon>
        <taxon>Myxococcales</taxon>
        <taxon>Sorangiineae</taxon>
        <taxon>Pendulisporaceae</taxon>
        <taxon>Pendulispora</taxon>
    </lineage>
</organism>
<protein>
    <submittedName>
        <fullName evidence="8">Serine/threonine protein kinase</fullName>
    </submittedName>
</protein>
<dbReference type="GO" id="GO:0004674">
    <property type="term" value="F:protein serine/threonine kinase activity"/>
    <property type="evidence" value="ECO:0007669"/>
    <property type="project" value="UniProtKB-KW"/>
</dbReference>
<evidence type="ECO:0000313" key="9">
    <source>
        <dbReference type="Proteomes" id="UP001370348"/>
    </source>
</evidence>
<dbReference type="InterPro" id="IPR011009">
    <property type="entry name" value="Kinase-like_dom_sf"/>
</dbReference>
<gene>
    <name evidence="8" type="ORF">LZC94_15710</name>
</gene>
<keyword evidence="3 8" id="KW-0418">Kinase</keyword>
<feature type="transmembrane region" description="Helical" evidence="6">
    <location>
        <begin position="380"/>
        <end position="403"/>
    </location>
</feature>
<evidence type="ECO:0000259" key="7">
    <source>
        <dbReference type="PROSITE" id="PS50011"/>
    </source>
</evidence>
<name>A0ABZ2M837_9BACT</name>
<feature type="compositionally biased region" description="Low complexity" evidence="5">
    <location>
        <begin position="449"/>
        <end position="460"/>
    </location>
</feature>
<dbReference type="Gene3D" id="3.30.200.20">
    <property type="entry name" value="Phosphorylase Kinase, domain 1"/>
    <property type="match status" value="1"/>
</dbReference>
<feature type="region of interest" description="Disordered" evidence="5">
    <location>
        <begin position="412"/>
        <end position="434"/>
    </location>
</feature>
<feature type="compositionally biased region" description="Polar residues" evidence="5">
    <location>
        <begin position="420"/>
        <end position="434"/>
    </location>
</feature>
<accession>A0ABZ2M837</accession>
<keyword evidence="6" id="KW-0472">Membrane</keyword>
<evidence type="ECO:0000256" key="6">
    <source>
        <dbReference type="SAM" id="Phobius"/>
    </source>
</evidence>